<dbReference type="PANTHER" id="PTHR12151:SF25">
    <property type="entry name" value="LINALOOL DEHYDRATASE_ISOMERASE DOMAIN-CONTAINING PROTEIN"/>
    <property type="match status" value="1"/>
</dbReference>
<evidence type="ECO:0000259" key="5">
    <source>
        <dbReference type="PROSITE" id="PS51352"/>
    </source>
</evidence>
<feature type="domain" description="Thioredoxin" evidence="5">
    <location>
        <begin position="69"/>
        <end position="234"/>
    </location>
</feature>
<dbReference type="InterPro" id="IPR003782">
    <property type="entry name" value="SCO1/SenC"/>
</dbReference>
<evidence type="ECO:0000313" key="6">
    <source>
        <dbReference type="EMBL" id="CAB3787124.1"/>
    </source>
</evidence>
<keyword evidence="3" id="KW-0479">Metal-binding</keyword>
<evidence type="ECO:0000256" key="1">
    <source>
        <dbReference type="ARBA" id="ARBA00010996"/>
    </source>
</evidence>
<keyword evidence="7" id="KW-1185">Reference proteome</keyword>
<organism evidence="6 7">
    <name type="scientific">Pararobbsia alpina</name>
    <dbReference type="NCBI Taxonomy" id="621374"/>
    <lineage>
        <taxon>Bacteria</taxon>
        <taxon>Pseudomonadati</taxon>
        <taxon>Pseudomonadota</taxon>
        <taxon>Betaproteobacteria</taxon>
        <taxon>Burkholderiales</taxon>
        <taxon>Burkholderiaceae</taxon>
        <taxon>Pararobbsia</taxon>
    </lineage>
</organism>
<name>A0A6S7CSL7_9BURK</name>
<evidence type="ECO:0000256" key="2">
    <source>
        <dbReference type="ARBA" id="ARBA00023008"/>
    </source>
</evidence>
<evidence type="ECO:0000313" key="7">
    <source>
        <dbReference type="Proteomes" id="UP000494115"/>
    </source>
</evidence>
<dbReference type="Pfam" id="PF02630">
    <property type="entry name" value="SCO1-SenC"/>
    <property type="match status" value="1"/>
</dbReference>
<feature type="binding site" evidence="3">
    <location>
        <position position="113"/>
    </location>
    <ligand>
        <name>Cu cation</name>
        <dbReference type="ChEBI" id="CHEBI:23378"/>
    </ligand>
</feature>
<dbReference type="SUPFAM" id="SSF52833">
    <property type="entry name" value="Thioredoxin-like"/>
    <property type="match status" value="1"/>
</dbReference>
<evidence type="ECO:0000256" key="4">
    <source>
        <dbReference type="PIRSR" id="PIRSR603782-2"/>
    </source>
</evidence>
<dbReference type="InterPro" id="IPR036249">
    <property type="entry name" value="Thioredoxin-like_sf"/>
</dbReference>
<dbReference type="InterPro" id="IPR013766">
    <property type="entry name" value="Thioredoxin_domain"/>
</dbReference>
<protein>
    <recommendedName>
        <fullName evidence="5">Thioredoxin domain-containing protein</fullName>
    </recommendedName>
</protein>
<dbReference type="GO" id="GO:0046872">
    <property type="term" value="F:metal ion binding"/>
    <property type="evidence" value="ECO:0007669"/>
    <property type="project" value="UniProtKB-KW"/>
</dbReference>
<comment type="similarity">
    <text evidence="1">Belongs to the SCO1/2 family.</text>
</comment>
<proteinExistence type="inferred from homology"/>
<keyword evidence="4" id="KW-1015">Disulfide bond</keyword>
<dbReference type="PROSITE" id="PS51352">
    <property type="entry name" value="THIOREDOXIN_2"/>
    <property type="match status" value="1"/>
</dbReference>
<gene>
    <name evidence="6" type="ORF">LMG28138_02368</name>
</gene>
<dbReference type="FunFam" id="3.40.30.10:FF:000013">
    <property type="entry name" value="Blast:Protein SCO1 homolog, mitochondrial"/>
    <property type="match status" value="1"/>
</dbReference>
<sequence>MQHPLRRAGLLPSQCFNDSPTKPSIDDATSTLSSGITHACRRIAALLVAAGLAASLAACGAKPETWQLENVSGHLPDLSFSLTSDTGKPMNAQDLKGKIAIVYFGYTHCPDICPETMAKLTQAIGKSGAGANDMRIVFISVDPTRDTPESMHAYVDAFDARHAIGLTGSPSEIESIAKRYRVAYQADKPNDGGSYEVAHSSGVYIFDREGKARLLADGTDTVDQLAHDLQQLAKQS</sequence>
<dbReference type="PANTHER" id="PTHR12151">
    <property type="entry name" value="ELECTRON TRANSPORT PROTIN SCO1/SENC FAMILY MEMBER"/>
    <property type="match status" value="1"/>
</dbReference>
<feature type="binding site" evidence="3">
    <location>
        <position position="109"/>
    </location>
    <ligand>
        <name>Cu cation</name>
        <dbReference type="ChEBI" id="CHEBI:23378"/>
    </ligand>
</feature>
<dbReference type="EMBL" id="CADIKM010000008">
    <property type="protein sequence ID" value="CAB3787124.1"/>
    <property type="molecule type" value="Genomic_DNA"/>
</dbReference>
<keyword evidence="2 3" id="KW-0186">Copper</keyword>
<dbReference type="Proteomes" id="UP000494115">
    <property type="component" value="Unassembled WGS sequence"/>
</dbReference>
<dbReference type="AlphaFoldDB" id="A0A6S7CSL7"/>
<accession>A0A6S7CSL7</accession>
<dbReference type="Gene3D" id="3.40.30.10">
    <property type="entry name" value="Glutaredoxin"/>
    <property type="match status" value="1"/>
</dbReference>
<dbReference type="CDD" id="cd02968">
    <property type="entry name" value="SCO"/>
    <property type="match status" value="1"/>
</dbReference>
<evidence type="ECO:0000256" key="3">
    <source>
        <dbReference type="PIRSR" id="PIRSR603782-1"/>
    </source>
</evidence>
<feature type="binding site" evidence="3">
    <location>
        <position position="199"/>
    </location>
    <ligand>
        <name>Cu cation</name>
        <dbReference type="ChEBI" id="CHEBI:23378"/>
    </ligand>
</feature>
<dbReference type="RefSeq" id="WP_175104936.1">
    <property type="nucleotide sequence ID" value="NZ_CADIKM010000008.1"/>
</dbReference>
<reference evidence="6 7" key="1">
    <citation type="submission" date="2020-04" db="EMBL/GenBank/DDBJ databases">
        <authorList>
            <person name="De Canck E."/>
        </authorList>
    </citation>
    <scope>NUCLEOTIDE SEQUENCE [LARGE SCALE GENOMIC DNA]</scope>
    <source>
        <strain evidence="6 7">LMG 28138</strain>
    </source>
</reference>
<feature type="disulfide bond" description="Redox-active" evidence="4">
    <location>
        <begin position="109"/>
        <end position="113"/>
    </location>
</feature>